<comment type="caution">
    <text evidence="3">The sequence shown here is derived from an EMBL/GenBank/DDBJ whole genome shotgun (WGS) entry which is preliminary data.</text>
</comment>
<reference evidence="2 4" key="1">
    <citation type="submission" date="2019-05" db="EMBL/GenBank/DDBJ databases">
        <title>Genomic analysis of Lentibacillus sp. NKC220-2.</title>
        <authorList>
            <person name="Oh Y.J."/>
        </authorList>
    </citation>
    <scope>NUCLEOTIDE SEQUENCE [LARGE SCALE GENOMIC DNA]</scope>
    <source>
        <strain evidence="2 4">NKC220-2</strain>
    </source>
</reference>
<feature type="domain" description="SAF" evidence="1">
    <location>
        <begin position="44"/>
        <end position="101"/>
    </location>
</feature>
<dbReference type="Proteomes" id="UP000319280">
    <property type="component" value="Unassembled WGS sequence"/>
</dbReference>
<dbReference type="EMBL" id="VJMZ01000001">
    <property type="protein sequence ID" value="TRM12062.1"/>
    <property type="molecule type" value="Genomic_DNA"/>
</dbReference>
<dbReference type="Proteomes" id="UP000306980">
    <property type="component" value="Unassembled WGS sequence"/>
</dbReference>
<dbReference type="InterPro" id="IPR013974">
    <property type="entry name" value="SAF"/>
</dbReference>
<keyword evidence="5" id="KW-1185">Reference proteome</keyword>
<gene>
    <name evidence="2" type="ORF">FFL34_15150</name>
    <name evidence="3" type="ORF">FH966_10420</name>
</gene>
<protein>
    <recommendedName>
        <fullName evidence="1">SAF domain-containing protein</fullName>
    </recommendedName>
</protein>
<organism evidence="3 5">
    <name type="scientific">Lentibacillus cibarius</name>
    <dbReference type="NCBI Taxonomy" id="2583219"/>
    <lineage>
        <taxon>Bacteria</taxon>
        <taxon>Bacillati</taxon>
        <taxon>Bacillota</taxon>
        <taxon>Bacilli</taxon>
        <taxon>Bacillales</taxon>
        <taxon>Bacillaceae</taxon>
        <taxon>Lentibacillus</taxon>
    </lineage>
</organism>
<evidence type="ECO:0000259" key="1">
    <source>
        <dbReference type="Pfam" id="PF08666"/>
    </source>
</evidence>
<evidence type="ECO:0000313" key="4">
    <source>
        <dbReference type="Proteomes" id="UP000306980"/>
    </source>
</evidence>
<dbReference type="AlphaFoldDB" id="A0A549YJM4"/>
<sequence>MVDAKRKAFIFLLLAFILAVIAGGLIINQLQAIAESSGETETITVATAAKNINSYEKLQSGDIAWTEIPVTEQSGNFIENKSQIDDAMIVVDMEKGNFITSNILRTTHSIPSDHRIVNLNVTDNVIMDQDVAPGEKVDIIVVYKKDGNMLSERLFSGVSVVQMEKVDNQEAKPAVKVSLTVEKARQLIYYQNVAEQIRVLRINGVDEKPAEQKGK</sequence>
<evidence type="ECO:0000313" key="5">
    <source>
        <dbReference type="Proteomes" id="UP000319280"/>
    </source>
</evidence>
<reference evidence="3 5" key="2">
    <citation type="submission" date="2019-07" db="EMBL/GenBank/DDBJ databases">
        <title>Genomic analysis of Lentibacillus sp. NKC851-2.</title>
        <authorList>
            <person name="Oh Y.J."/>
        </authorList>
    </citation>
    <scope>NUCLEOTIDE SEQUENCE [LARGE SCALE GENOMIC DNA]</scope>
    <source>
        <strain evidence="3 5">NKC851-2</strain>
    </source>
</reference>
<accession>A0A549YJM4</accession>
<dbReference type="EMBL" id="VCIA01000001">
    <property type="protein sequence ID" value="TMN23275.1"/>
    <property type="molecule type" value="Genomic_DNA"/>
</dbReference>
<dbReference type="Pfam" id="PF08666">
    <property type="entry name" value="SAF"/>
    <property type="match status" value="1"/>
</dbReference>
<dbReference type="RefSeq" id="WP_138604164.1">
    <property type="nucleotide sequence ID" value="NZ_VCIA01000001.1"/>
</dbReference>
<name>A0A549YJM4_9BACI</name>
<dbReference type="OrthoDB" id="2989382at2"/>
<evidence type="ECO:0000313" key="3">
    <source>
        <dbReference type="EMBL" id="TRM12062.1"/>
    </source>
</evidence>
<dbReference type="CDD" id="cd11614">
    <property type="entry name" value="SAF_CpaB_FlgA_like"/>
    <property type="match status" value="1"/>
</dbReference>
<proteinExistence type="predicted"/>
<evidence type="ECO:0000313" key="2">
    <source>
        <dbReference type="EMBL" id="TMN23275.1"/>
    </source>
</evidence>
<accession>A0A5S3QN81</accession>